<feature type="compositionally biased region" description="Basic and acidic residues" evidence="2">
    <location>
        <begin position="738"/>
        <end position="753"/>
    </location>
</feature>
<evidence type="ECO:0000313" key="3">
    <source>
        <dbReference type="EMBL" id="CUC10763.1"/>
    </source>
</evidence>
<evidence type="ECO:0000256" key="1">
    <source>
        <dbReference type="SAM" id="Coils"/>
    </source>
</evidence>
<proteinExistence type="predicted"/>
<dbReference type="VEuPathDB" id="CryptoDB:Cvel_11917"/>
<feature type="coiled-coil region" evidence="1">
    <location>
        <begin position="1027"/>
        <end position="1061"/>
    </location>
</feature>
<reference evidence="3" key="1">
    <citation type="submission" date="2014-11" db="EMBL/GenBank/DDBJ databases">
        <title>Molecular phylogeny of cliff fern family Woodsiaceae with morphological implications.</title>
        <authorList>
            <person name="Shao Y.-Z."/>
            <person name="Wei R."/>
            <person name="Zhang X.-C."/>
        </authorList>
    </citation>
    <scope>NUCLEOTIDE SEQUENCE</scope>
</reference>
<dbReference type="AlphaFoldDB" id="A0A0K6SAW2"/>
<feature type="compositionally biased region" description="Acidic residues" evidence="2">
    <location>
        <begin position="921"/>
        <end position="939"/>
    </location>
</feature>
<feature type="region of interest" description="Disordered" evidence="2">
    <location>
        <begin position="244"/>
        <end position="287"/>
    </location>
</feature>
<keyword evidence="1" id="KW-0175">Coiled coil</keyword>
<feature type="compositionally biased region" description="Basic and acidic residues" evidence="2">
    <location>
        <begin position="953"/>
        <end position="970"/>
    </location>
</feature>
<accession>A0A0K6SAW2</accession>
<dbReference type="EMBL" id="CDMZ01005663">
    <property type="protein sequence ID" value="CUC10763.1"/>
    <property type="molecule type" value="Genomic_DNA"/>
</dbReference>
<feature type="region of interest" description="Disordered" evidence="2">
    <location>
        <begin position="916"/>
        <end position="970"/>
    </location>
</feature>
<feature type="region of interest" description="Disordered" evidence="2">
    <location>
        <begin position="193"/>
        <end position="218"/>
    </location>
</feature>
<feature type="region of interest" description="Disordered" evidence="2">
    <location>
        <begin position="299"/>
        <end position="331"/>
    </location>
</feature>
<protein>
    <submittedName>
        <fullName evidence="3">Uncharacterized protein</fullName>
    </submittedName>
</protein>
<feature type="region of interest" description="Disordered" evidence="2">
    <location>
        <begin position="707"/>
        <end position="766"/>
    </location>
</feature>
<evidence type="ECO:0000256" key="2">
    <source>
        <dbReference type="SAM" id="MobiDB-lite"/>
    </source>
</evidence>
<feature type="compositionally biased region" description="Low complexity" evidence="2">
    <location>
        <begin position="719"/>
        <end position="736"/>
    </location>
</feature>
<name>A0A0K6SAW2_9ALVE</name>
<feature type="region of interest" description="Disordered" evidence="2">
    <location>
        <begin position="824"/>
        <end position="847"/>
    </location>
</feature>
<feature type="compositionally biased region" description="Basic and acidic residues" evidence="2">
    <location>
        <begin position="299"/>
        <end position="320"/>
    </location>
</feature>
<feature type="region of interest" description="Disordered" evidence="2">
    <location>
        <begin position="403"/>
        <end position="435"/>
    </location>
</feature>
<sequence>MERPIRSFRVVQPGEKDVSVVNCQQPHFPPPIFFQPESGFFCRCVGEDGEARTTLKWSLPEDAKPKPFRICAGLHVYFLKEKEEQSGVSTTPNDSFSLLKSARFVFCCSASSVSVARVKGNKSIVSGEEGNVEGVLSFVRTHKFDSSVSSLALLPATSRSFSAPPTHLAALTSRGSLEVLSLASLSPVASVKAIQGPPKSPLQRPNKTRKGDTPEEGEEGAVCLALLVTAGARRGEPLLCVVGPSGVSKGGKGKKESAPGPLSVQFDWVEEKEKETGNGRQGRRQVPYKVFSVRNLLKAHNESGKKDGPAESQEGDKDQEAEGDLGPSLQLLSTGMLPLDLDANAGEPMEQVPKRKGKDKGADANSNTAVSSCTLRFLGPTSCTAPLPLPLFPALSSHSLGDARGVGGESGGSKKSKKGAEKTGGTEGESAASYEDLQSLSNPDVLVARSDGKIQLLSWSDHGRRLMCVRSVEMGDLSKGSSRELPCAWVSPSAVAVVAGRGGGGAAESSHGWLVILDTLTCSPTVAAPLPAPLRSLSSILMTCFDKPYAAASRRFVSSKEESTGQNPVVVALFADGRVSAVCAPALPAPGYQLAAMEGVGKGMEEEGEGDEGEGQDGSWVPLPLHCVPREPDEFGGLASDLVGRGITRSTAFEQSLWNSIGEEEEETAVTEEQRTRLDSALVSLVRAGMLGSLGGLSRVQLRPLTETLPPAEGGGAAAGEPPLSPPLSFSLALSPDGEGKGEGGGKSKEKGKAKGGGKTGDGSPSSSALLLSLLEEFKVPQKLAQYGTLETAKKLRLPRTLLALLETPLISETEAVAILRETARGGETGASSSSSGSEGDESSDSLPLVSFGKVLTRLRMVGGGIDSHGAPPVRSDAAGGLDAMARALRAGLTAADAVRLLELAGEWLAVHIALGGGGGQDEDEDEDVDGEDEEEEEEQLGRLQGGTGKGKQSSERKEKEKESMAKEVDIPPSDQVLSFLCALIDGCLTILVQGKSLDAATEADSDTEGVGEGDHEAVFKHLRFLVNAARKETDKAEEVMMEAEEVLKATENERRSRKDKLSIFSHGQFELVSVETFRPVASGKRRPKGR</sequence>
<organism evidence="3">
    <name type="scientific">Chromera velia CCMP2878</name>
    <dbReference type="NCBI Taxonomy" id="1169474"/>
    <lineage>
        <taxon>Eukaryota</taxon>
        <taxon>Sar</taxon>
        <taxon>Alveolata</taxon>
        <taxon>Colpodellida</taxon>
        <taxon>Chromeraceae</taxon>
        <taxon>Chromera</taxon>
    </lineage>
</organism>
<gene>
    <name evidence="3" type="ORF">Cvel_11917.t1.CR1</name>
</gene>